<reference evidence="2" key="1">
    <citation type="submission" date="2019-11" db="EMBL/GenBank/DDBJ databases">
        <authorList>
            <person name="Jee S."/>
        </authorList>
    </citation>
    <scope>NUCLEOTIDE SEQUENCE [LARGE SCALE GENOMIC DNA]</scope>
    <source>
        <strain evidence="2">PZ1</strain>
    </source>
</reference>
<accession>A0AAP9II91</accession>
<organism evidence="1 2">
    <name type="scientific">Pectobacterium parvum</name>
    <dbReference type="NCBI Taxonomy" id="2778550"/>
    <lineage>
        <taxon>Bacteria</taxon>
        <taxon>Pseudomonadati</taxon>
        <taxon>Pseudomonadota</taxon>
        <taxon>Gammaproteobacteria</taxon>
        <taxon>Enterobacterales</taxon>
        <taxon>Pectobacteriaceae</taxon>
        <taxon>Pectobacterium</taxon>
    </lineage>
</organism>
<dbReference type="Gene3D" id="3.30.930.10">
    <property type="entry name" value="Bira Bifunctional Protein, Domain 2"/>
    <property type="match status" value="1"/>
</dbReference>
<evidence type="ECO:0000313" key="2">
    <source>
        <dbReference type="Proteomes" id="UP000464054"/>
    </source>
</evidence>
<sequence length="389" mass="43732">MRETLGFIREDMHHLMTRRRPDYAPSGRFAVGNKMVDSWPALSDRLIKAKENSADAFVQCFEKQSFAFHEPDSLLPTRDHSTLFIGSTISTFKYLLSDRHKTRKPLRYYTRQTCLRTQNNRRFGTKYHPCWSSLFSSVGALSGWEDRETIIRATMDFAEALACIGNIDVRIHISSTDVDLATLLHGYASRIPLIFDSKPLPYYRHKFGIEGVGGRNCNFAVSLDGQHYSDIGNLIVIEDLSGPLAVESAFGLETIASRMYGLDSSVYALQAARDIEDLCSESLLLVDALVASVAIISVGIRPIADNRGRVLRRYLQGISPLRKELAMSIEDVVAIAGRFEANFNHSNHIHTFIQRYLSAYEDLLEQGRAPDAVNASLSRRFADTASERI</sequence>
<dbReference type="EMBL" id="CP046377">
    <property type="protein sequence ID" value="QHQ25210.1"/>
    <property type="molecule type" value="Genomic_DNA"/>
</dbReference>
<dbReference type="Proteomes" id="UP000464054">
    <property type="component" value="Chromosome"/>
</dbReference>
<dbReference type="SUPFAM" id="SSF55681">
    <property type="entry name" value="Class II aaRS and biotin synthetases"/>
    <property type="match status" value="1"/>
</dbReference>
<gene>
    <name evidence="1" type="ORF">GMX10_14935</name>
</gene>
<protein>
    <submittedName>
        <fullName evidence="1">Uncharacterized protein</fullName>
    </submittedName>
</protein>
<name>A0AAP9II91_9GAMM</name>
<dbReference type="InterPro" id="IPR045864">
    <property type="entry name" value="aa-tRNA-synth_II/BPL/LPL"/>
</dbReference>
<dbReference type="AlphaFoldDB" id="A0AAP9II91"/>
<evidence type="ECO:0000313" key="1">
    <source>
        <dbReference type="EMBL" id="QHQ25210.1"/>
    </source>
</evidence>
<proteinExistence type="predicted"/>